<feature type="domain" description="LysR substrate-binding" evidence="2">
    <location>
        <begin position="7"/>
        <end position="69"/>
    </location>
</feature>
<proteinExistence type="inferred from homology"/>
<comment type="caution">
    <text evidence="3">The sequence shown here is derived from an EMBL/GenBank/DDBJ whole genome shotgun (WGS) entry which is preliminary data.</text>
</comment>
<gene>
    <name evidence="3" type="ORF">BE17_11070</name>
</gene>
<dbReference type="EMBL" id="JEMB01000918">
    <property type="protein sequence ID" value="KYF92467.1"/>
    <property type="molecule type" value="Genomic_DNA"/>
</dbReference>
<dbReference type="InterPro" id="IPR005119">
    <property type="entry name" value="LysR_subst-bd"/>
</dbReference>
<evidence type="ECO:0000256" key="1">
    <source>
        <dbReference type="ARBA" id="ARBA00009437"/>
    </source>
</evidence>
<dbReference type="PANTHER" id="PTHR30537">
    <property type="entry name" value="HTH-TYPE TRANSCRIPTIONAL REGULATOR"/>
    <property type="match status" value="1"/>
</dbReference>
<dbReference type="GO" id="GO:0006351">
    <property type="term" value="P:DNA-templated transcription"/>
    <property type="evidence" value="ECO:0007669"/>
    <property type="project" value="TreeGrafter"/>
</dbReference>
<sequence length="118" mass="12625">MHGVSRVPEGLLRVSAPVSFGILKIAPLPGDFAARYPQVRLDLSLSDSLGDVVGGGFDVVVRFARQLGQEISIFVVFPHHRHQPTKARAFVELLVERLGSESGAGAAPGRRKSKAARA</sequence>
<dbReference type="Pfam" id="PF03466">
    <property type="entry name" value="LysR_substrate"/>
    <property type="match status" value="1"/>
</dbReference>
<protein>
    <recommendedName>
        <fullName evidence="2">LysR substrate-binding domain-containing protein</fullName>
    </recommendedName>
</protein>
<dbReference type="SUPFAM" id="SSF53850">
    <property type="entry name" value="Periplasmic binding protein-like II"/>
    <property type="match status" value="1"/>
</dbReference>
<name>A0A150SJF9_SORCE</name>
<evidence type="ECO:0000313" key="4">
    <source>
        <dbReference type="Proteomes" id="UP000075635"/>
    </source>
</evidence>
<accession>A0A150SJF9</accession>
<organism evidence="3 4">
    <name type="scientific">Sorangium cellulosum</name>
    <name type="common">Polyangium cellulosum</name>
    <dbReference type="NCBI Taxonomy" id="56"/>
    <lineage>
        <taxon>Bacteria</taxon>
        <taxon>Pseudomonadati</taxon>
        <taxon>Myxococcota</taxon>
        <taxon>Polyangia</taxon>
        <taxon>Polyangiales</taxon>
        <taxon>Polyangiaceae</taxon>
        <taxon>Sorangium</taxon>
    </lineage>
</organism>
<dbReference type="GO" id="GO:0043565">
    <property type="term" value="F:sequence-specific DNA binding"/>
    <property type="evidence" value="ECO:0007669"/>
    <property type="project" value="TreeGrafter"/>
</dbReference>
<reference evidence="3 4" key="1">
    <citation type="submission" date="2014-02" db="EMBL/GenBank/DDBJ databases">
        <title>The small core and large imbalanced accessory genome model reveals a collaborative survival strategy of Sorangium cellulosum strains in nature.</title>
        <authorList>
            <person name="Han K."/>
            <person name="Peng R."/>
            <person name="Blom J."/>
            <person name="Li Y.-Z."/>
        </authorList>
    </citation>
    <scope>NUCLEOTIDE SEQUENCE [LARGE SCALE GENOMIC DNA]</scope>
    <source>
        <strain evidence="3 4">So0011-07</strain>
    </source>
</reference>
<dbReference type="Proteomes" id="UP000075635">
    <property type="component" value="Unassembled WGS sequence"/>
</dbReference>
<dbReference type="InterPro" id="IPR058163">
    <property type="entry name" value="LysR-type_TF_proteobact-type"/>
</dbReference>
<evidence type="ECO:0000313" key="3">
    <source>
        <dbReference type="EMBL" id="KYF92467.1"/>
    </source>
</evidence>
<evidence type="ECO:0000259" key="2">
    <source>
        <dbReference type="Pfam" id="PF03466"/>
    </source>
</evidence>
<dbReference type="GO" id="GO:0003700">
    <property type="term" value="F:DNA-binding transcription factor activity"/>
    <property type="evidence" value="ECO:0007669"/>
    <property type="project" value="TreeGrafter"/>
</dbReference>
<dbReference type="PANTHER" id="PTHR30537:SF35">
    <property type="entry name" value="TRANSCRIPTIONAL REGULATORY PROTEIN"/>
    <property type="match status" value="1"/>
</dbReference>
<comment type="similarity">
    <text evidence="1">Belongs to the LysR transcriptional regulatory family.</text>
</comment>
<dbReference type="AlphaFoldDB" id="A0A150SJF9"/>
<dbReference type="Gene3D" id="3.40.190.10">
    <property type="entry name" value="Periplasmic binding protein-like II"/>
    <property type="match status" value="1"/>
</dbReference>